<dbReference type="VEuPathDB" id="FungiDB:P168DRAFT_209271"/>
<dbReference type="RefSeq" id="XP_024689036.1">
    <property type="nucleotide sequence ID" value="XM_024833043.1"/>
</dbReference>
<dbReference type="GeneID" id="36540567"/>
<feature type="region of interest" description="Disordered" evidence="1">
    <location>
        <begin position="205"/>
        <end position="227"/>
    </location>
</feature>
<dbReference type="OrthoDB" id="1658288at2759"/>
<comment type="caution">
    <text evidence="2">The sequence shown here is derived from an EMBL/GenBank/DDBJ whole genome shotgun (WGS) entry which is preliminary data.</text>
</comment>
<reference evidence="2" key="1">
    <citation type="submission" date="2016-12" db="EMBL/GenBank/DDBJ databases">
        <title>The genomes of Aspergillus section Nigri reveals drivers in fungal speciation.</title>
        <authorList>
            <consortium name="DOE Joint Genome Institute"/>
            <person name="Vesth T.C."/>
            <person name="Nybo J."/>
            <person name="Theobald S."/>
            <person name="Brandl J."/>
            <person name="Frisvad J.C."/>
            <person name="Nielsen K.F."/>
            <person name="Lyhne E.K."/>
            <person name="Kogle M.E."/>
            <person name="Kuo A."/>
            <person name="Riley R."/>
            <person name="Clum A."/>
            <person name="Nolan M."/>
            <person name="Lipzen A."/>
            <person name="Salamov A."/>
            <person name="Henrissat B."/>
            <person name="Wiebenga A."/>
            <person name="De vries R.P."/>
            <person name="Grigoriev I.V."/>
            <person name="Mortensen U.H."/>
            <person name="Andersen M.R."/>
            <person name="Baker S.E."/>
        </authorList>
    </citation>
    <scope>NUCLEOTIDE SEQUENCE</scope>
    <source>
        <strain evidence="2">IBT 28561</strain>
    </source>
</reference>
<evidence type="ECO:0000313" key="2">
    <source>
        <dbReference type="EMBL" id="PKY00442.1"/>
    </source>
</evidence>
<evidence type="ECO:0000313" key="3">
    <source>
        <dbReference type="Proteomes" id="UP000234254"/>
    </source>
</evidence>
<name>A0A2I1CS43_ASPC2</name>
<feature type="non-terminal residue" evidence="2">
    <location>
        <position position="328"/>
    </location>
</feature>
<dbReference type="Proteomes" id="UP000234254">
    <property type="component" value="Unassembled WGS sequence"/>
</dbReference>
<sequence length="328" mass="35382">LHQPQSRDAFNIAVFCSLPLEGNAVESVFDEVYDDIGDIYGKSSFDENAYFLGRIGHHNVVLVYMSHAARLSATRSALHLQSSFPNVSLALAVGICGGAPKTPDGRHIFLGDVVVSHSIFPYDIGPLYGDEFDLADQPHEPMLLLSPEPQALLAKVQTVPHSHQVRSRHTQHLAAALSAAGMEDSAYPGAKNDVLRTVCTNFELPDIEDSEDGPDSTIDPDTRHTISGRIRQRSGLMKSPGENPDPAMHIGLIASGDSLVRSSADRDRFGEDYGVIGFDMEAAGLGEVLPCLVIKGVADYADSDKDRKWQAYAAASAAAGMKALLEHY</sequence>
<dbReference type="InterPro" id="IPR035994">
    <property type="entry name" value="Nucleoside_phosphorylase_sf"/>
</dbReference>
<dbReference type="GO" id="GO:0003824">
    <property type="term" value="F:catalytic activity"/>
    <property type="evidence" value="ECO:0007669"/>
    <property type="project" value="InterPro"/>
</dbReference>
<dbReference type="InterPro" id="IPR053137">
    <property type="entry name" value="NLR-like"/>
</dbReference>
<dbReference type="AlphaFoldDB" id="A0A2I1CS43"/>
<proteinExistence type="predicted"/>
<dbReference type="EMBL" id="MSFM01000014">
    <property type="protein sequence ID" value="PKY00442.1"/>
    <property type="molecule type" value="Genomic_DNA"/>
</dbReference>
<dbReference type="GO" id="GO:0009116">
    <property type="term" value="P:nucleoside metabolic process"/>
    <property type="evidence" value="ECO:0007669"/>
    <property type="project" value="InterPro"/>
</dbReference>
<dbReference type="PANTHER" id="PTHR46082">
    <property type="entry name" value="ATP/GTP-BINDING PROTEIN-RELATED"/>
    <property type="match status" value="1"/>
</dbReference>
<feature type="compositionally biased region" description="Acidic residues" evidence="1">
    <location>
        <begin position="205"/>
        <end position="214"/>
    </location>
</feature>
<organism evidence="2 3">
    <name type="scientific">Aspergillus campestris (strain IBT 28561)</name>
    <dbReference type="NCBI Taxonomy" id="1392248"/>
    <lineage>
        <taxon>Eukaryota</taxon>
        <taxon>Fungi</taxon>
        <taxon>Dikarya</taxon>
        <taxon>Ascomycota</taxon>
        <taxon>Pezizomycotina</taxon>
        <taxon>Eurotiomycetes</taxon>
        <taxon>Eurotiomycetidae</taxon>
        <taxon>Eurotiales</taxon>
        <taxon>Aspergillaceae</taxon>
        <taxon>Aspergillus</taxon>
        <taxon>Aspergillus subgen. Circumdati</taxon>
    </lineage>
</organism>
<protein>
    <submittedName>
        <fullName evidence="2">Purine and uridine phosphorylase</fullName>
    </submittedName>
</protein>
<dbReference type="PANTHER" id="PTHR46082:SF6">
    <property type="entry name" value="AAA+ ATPASE DOMAIN-CONTAINING PROTEIN-RELATED"/>
    <property type="match status" value="1"/>
</dbReference>
<dbReference type="Gene3D" id="3.40.50.1580">
    <property type="entry name" value="Nucleoside phosphorylase domain"/>
    <property type="match status" value="1"/>
</dbReference>
<dbReference type="SUPFAM" id="SSF53167">
    <property type="entry name" value="Purine and uridine phosphorylases"/>
    <property type="match status" value="1"/>
</dbReference>
<evidence type="ECO:0000256" key="1">
    <source>
        <dbReference type="SAM" id="MobiDB-lite"/>
    </source>
</evidence>
<keyword evidence="3" id="KW-1185">Reference proteome</keyword>
<accession>A0A2I1CS43</accession>
<gene>
    <name evidence="2" type="ORF">P168DRAFT_209271</name>
</gene>
<feature type="non-terminal residue" evidence="2">
    <location>
        <position position="1"/>
    </location>
</feature>